<keyword evidence="2" id="KW-1185">Reference proteome</keyword>
<dbReference type="RefSeq" id="WP_344888351.1">
    <property type="nucleotide sequence ID" value="NZ_BAABAS010000002.1"/>
</dbReference>
<evidence type="ECO:0000313" key="1">
    <source>
        <dbReference type="EMBL" id="GAA4224178.1"/>
    </source>
</evidence>
<comment type="caution">
    <text evidence="1">The sequence shown here is derived from an EMBL/GenBank/DDBJ whole genome shotgun (WGS) entry which is preliminary data.</text>
</comment>
<gene>
    <name evidence="1" type="ORF">GCM10022254_03070</name>
</gene>
<organism evidence="1 2">
    <name type="scientific">Actinomadura meridiana</name>
    <dbReference type="NCBI Taxonomy" id="559626"/>
    <lineage>
        <taxon>Bacteria</taxon>
        <taxon>Bacillati</taxon>
        <taxon>Actinomycetota</taxon>
        <taxon>Actinomycetes</taxon>
        <taxon>Streptosporangiales</taxon>
        <taxon>Thermomonosporaceae</taxon>
        <taxon>Actinomadura</taxon>
    </lineage>
</organism>
<accession>A0ABP8BS02</accession>
<reference evidence="2" key="1">
    <citation type="journal article" date="2019" name="Int. J. Syst. Evol. Microbiol.">
        <title>The Global Catalogue of Microorganisms (GCM) 10K type strain sequencing project: providing services to taxonomists for standard genome sequencing and annotation.</title>
        <authorList>
            <consortium name="The Broad Institute Genomics Platform"/>
            <consortium name="The Broad Institute Genome Sequencing Center for Infectious Disease"/>
            <person name="Wu L."/>
            <person name="Ma J."/>
        </authorList>
    </citation>
    <scope>NUCLEOTIDE SEQUENCE [LARGE SCALE GENOMIC DNA]</scope>
    <source>
        <strain evidence="2">JCM 17440</strain>
    </source>
</reference>
<evidence type="ECO:0000313" key="2">
    <source>
        <dbReference type="Proteomes" id="UP001501710"/>
    </source>
</evidence>
<name>A0ABP8BS02_9ACTN</name>
<protein>
    <submittedName>
        <fullName evidence="1">Uncharacterized protein</fullName>
    </submittedName>
</protein>
<proteinExistence type="predicted"/>
<sequence length="107" mass="11614">MGTEPNEGPRPKIHPEVRREHVVKLAAAANDTGDLKSYLICPDGEMSARISESRSGHTTEVTAILHDGLQLFAWTTDHGTIGSVEDIAGTLGAVRHRLVMRDSTCRP</sequence>
<dbReference type="Proteomes" id="UP001501710">
    <property type="component" value="Unassembled WGS sequence"/>
</dbReference>
<dbReference type="EMBL" id="BAABAS010000002">
    <property type="protein sequence ID" value="GAA4224178.1"/>
    <property type="molecule type" value="Genomic_DNA"/>
</dbReference>